<keyword evidence="4 6" id="KW-1133">Transmembrane helix</keyword>
<feature type="transmembrane region" description="Helical" evidence="6">
    <location>
        <begin position="227"/>
        <end position="248"/>
    </location>
</feature>
<gene>
    <name evidence="8" type="ORF">SAMN04515671_0073</name>
</gene>
<evidence type="ECO:0000256" key="3">
    <source>
        <dbReference type="ARBA" id="ARBA00022692"/>
    </source>
</evidence>
<dbReference type="STRING" id="1090615.SAMN04515671_0073"/>
<evidence type="ECO:0000256" key="6">
    <source>
        <dbReference type="SAM" id="Phobius"/>
    </source>
</evidence>
<evidence type="ECO:0000256" key="5">
    <source>
        <dbReference type="ARBA" id="ARBA00023136"/>
    </source>
</evidence>
<keyword evidence="3 6" id="KW-0812">Transmembrane</keyword>
<organism evidence="8 9">
    <name type="scientific">Nakamurella panacisegetis</name>
    <dbReference type="NCBI Taxonomy" id="1090615"/>
    <lineage>
        <taxon>Bacteria</taxon>
        <taxon>Bacillati</taxon>
        <taxon>Actinomycetota</taxon>
        <taxon>Actinomycetes</taxon>
        <taxon>Nakamurellales</taxon>
        <taxon>Nakamurellaceae</taxon>
        <taxon>Nakamurella</taxon>
    </lineage>
</organism>
<evidence type="ECO:0000256" key="4">
    <source>
        <dbReference type="ARBA" id="ARBA00022989"/>
    </source>
</evidence>
<dbReference type="Proteomes" id="UP000198741">
    <property type="component" value="Chromosome I"/>
</dbReference>
<feature type="transmembrane region" description="Helical" evidence="6">
    <location>
        <begin position="260"/>
        <end position="280"/>
    </location>
</feature>
<dbReference type="EMBL" id="LT629710">
    <property type="protein sequence ID" value="SDO18546.1"/>
    <property type="molecule type" value="Genomic_DNA"/>
</dbReference>
<evidence type="ECO:0000256" key="2">
    <source>
        <dbReference type="ARBA" id="ARBA00022475"/>
    </source>
</evidence>
<feature type="transmembrane region" description="Helical" evidence="6">
    <location>
        <begin position="12"/>
        <end position="31"/>
    </location>
</feature>
<comment type="subcellular location">
    <subcellularLocation>
        <location evidence="1">Cell membrane</location>
        <topology evidence="1">Multi-pass membrane protein</topology>
    </subcellularLocation>
</comment>
<keyword evidence="5 6" id="KW-0472">Membrane</keyword>
<dbReference type="Pfam" id="PF00482">
    <property type="entry name" value="T2SSF"/>
    <property type="match status" value="1"/>
</dbReference>
<dbReference type="GO" id="GO:0005886">
    <property type="term" value="C:plasma membrane"/>
    <property type="evidence" value="ECO:0007669"/>
    <property type="project" value="UniProtKB-SubCell"/>
</dbReference>
<dbReference type="InterPro" id="IPR018076">
    <property type="entry name" value="T2SS_GspF_dom"/>
</dbReference>
<name>A0A1H0HH66_9ACTN</name>
<evidence type="ECO:0000313" key="9">
    <source>
        <dbReference type="Proteomes" id="UP000198741"/>
    </source>
</evidence>
<evidence type="ECO:0000313" key="8">
    <source>
        <dbReference type="EMBL" id="SDO18546.1"/>
    </source>
</evidence>
<proteinExistence type="predicted"/>
<keyword evidence="9" id="KW-1185">Reference proteome</keyword>
<keyword evidence="2" id="KW-1003">Cell membrane</keyword>
<sequence length="293" mass="32143">MSNGTRGVNMGVFVGLMLGIGLLLVWQGLSARPRAPRPHTRTERLRDELAQAGLTGITPHQLIALQFLAALLVLLLGIVLTRSISVSLIFAAFASTAPRLLVTRLRHKRQSDLRELWPEVVDNLTSGVRAGLSLPEALSSIGIRGPEQLRDPFRQFGTDYRTTGKFNDSLDRLKTTLADPVGDRVCESMRVAREVGGTDLGRLLTTLSTFLRDDARTRSELLARQSWSVNAARMAVCAPWLVLVLLATQQTTLSAYDTPAGTAILIIGAVLSLTAYRLMIRIGRLPEDKRVLR</sequence>
<dbReference type="PANTHER" id="PTHR35007">
    <property type="entry name" value="INTEGRAL MEMBRANE PROTEIN-RELATED"/>
    <property type="match status" value="1"/>
</dbReference>
<feature type="domain" description="Type II secretion system protein GspF" evidence="7">
    <location>
        <begin position="122"/>
        <end position="246"/>
    </location>
</feature>
<dbReference type="AlphaFoldDB" id="A0A1H0HH66"/>
<feature type="transmembrane region" description="Helical" evidence="6">
    <location>
        <begin position="52"/>
        <end position="78"/>
    </location>
</feature>
<evidence type="ECO:0000256" key="1">
    <source>
        <dbReference type="ARBA" id="ARBA00004651"/>
    </source>
</evidence>
<evidence type="ECO:0000259" key="7">
    <source>
        <dbReference type="Pfam" id="PF00482"/>
    </source>
</evidence>
<dbReference type="PANTHER" id="PTHR35007:SF2">
    <property type="entry name" value="PILUS ASSEMBLE PROTEIN"/>
    <property type="match status" value="1"/>
</dbReference>
<reference evidence="8 9" key="1">
    <citation type="submission" date="2016-10" db="EMBL/GenBank/DDBJ databases">
        <authorList>
            <person name="de Groot N.N."/>
        </authorList>
    </citation>
    <scope>NUCLEOTIDE SEQUENCE [LARGE SCALE GENOMIC DNA]</scope>
    <source>
        <strain evidence="9">P4-7,KCTC 19426,CECT 7604</strain>
    </source>
</reference>
<protein>
    <submittedName>
        <fullName evidence="8">Tight adherence protein B</fullName>
    </submittedName>
</protein>
<accession>A0A1H0HH66</accession>